<proteinExistence type="predicted"/>
<dbReference type="Proteomes" id="UP000078540">
    <property type="component" value="Unassembled WGS sequence"/>
</dbReference>
<keyword evidence="1" id="KW-0472">Membrane</keyword>
<dbReference type="GO" id="GO:0016020">
    <property type="term" value="C:membrane"/>
    <property type="evidence" value="ECO:0007669"/>
    <property type="project" value="InterPro"/>
</dbReference>
<dbReference type="InterPro" id="IPR036150">
    <property type="entry name" value="Cyt_b/b6_C_sf"/>
</dbReference>
<keyword evidence="1" id="KW-1133">Transmembrane helix</keyword>
<keyword evidence="3" id="KW-1185">Reference proteome</keyword>
<sequence length="108" mass="12952">MDQTERDLIAQAAQLNTRGERCERFKLQVCAGYSARLRWHEIDIAFESYILTEIINSGHYYIIYFFIYYIIYFVIISIFLLIILQYPYIFRDSENFISANCLDTQTHI</sequence>
<dbReference type="AlphaFoldDB" id="A0A151I3T6"/>
<dbReference type="SUPFAM" id="SSF81648">
    <property type="entry name" value="a domain/subunit of cytochrome bc1 complex (Ubiquinol-cytochrome c reductase)"/>
    <property type="match status" value="1"/>
</dbReference>
<evidence type="ECO:0000313" key="2">
    <source>
        <dbReference type="EMBL" id="KYM83813.1"/>
    </source>
</evidence>
<name>A0A151I3T6_9HYME</name>
<reference evidence="2 3" key="1">
    <citation type="submission" date="2015-09" db="EMBL/GenBank/DDBJ databases">
        <title>Atta colombica WGS genome.</title>
        <authorList>
            <person name="Nygaard S."/>
            <person name="Hu H."/>
            <person name="Boomsma J."/>
            <person name="Zhang G."/>
        </authorList>
    </citation>
    <scope>NUCLEOTIDE SEQUENCE [LARGE SCALE GENOMIC DNA]</scope>
    <source>
        <strain evidence="2">Treedump-2</strain>
        <tissue evidence="2">Whole body</tissue>
    </source>
</reference>
<evidence type="ECO:0000313" key="3">
    <source>
        <dbReference type="Proteomes" id="UP000078540"/>
    </source>
</evidence>
<protein>
    <submittedName>
        <fullName evidence="2">Uncharacterized protein</fullName>
    </submittedName>
</protein>
<organism evidence="2 3">
    <name type="scientific">Atta colombica</name>
    <dbReference type="NCBI Taxonomy" id="520822"/>
    <lineage>
        <taxon>Eukaryota</taxon>
        <taxon>Metazoa</taxon>
        <taxon>Ecdysozoa</taxon>
        <taxon>Arthropoda</taxon>
        <taxon>Hexapoda</taxon>
        <taxon>Insecta</taxon>
        <taxon>Pterygota</taxon>
        <taxon>Neoptera</taxon>
        <taxon>Endopterygota</taxon>
        <taxon>Hymenoptera</taxon>
        <taxon>Apocrita</taxon>
        <taxon>Aculeata</taxon>
        <taxon>Formicoidea</taxon>
        <taxon>Formicidae</taxon>
        <taxon>Myrmicinae</taxon>
        <taxon>Atta</taxon>
    </lineage>
</organism>
<keyword evidence="1" id="KW-0812">Transmembrane</keyword>
<gene>
    <name evidence="2" type="ORF">ALC53_05750</name>
</gene>
<dbReference type="GO" id="GO:0016491">
    <property type="term" value="F:oxidoreductase activity"/>
    <property type="evidence" value="ECO:0007669"/>
    <property type="project" value="InterPro"/>
</dbReference>
<feature type="transmembrane region" description="Helical" evidence="1">
    <location>
        <begin position="61"/>
        <end position="84"/>
    </location>
</feature>
<evidence type="ECO:0000256" key="1">
    <source>
        <dbReference type="SAM" id="Phobius"/>
    </source>
</evidence>
<accession>A0A151I3T6</accession>
<dbReference type="EMBL" id="KQ976477">
    <property type="protein sequence ID" value="KYM83813.1"/>
    <property type="molecule type" value="Genomic_DNA"/>
</dbReference>
<dbReference type="GO" id="GO:0009055">
    <property type="term" value="F:electron transfer activity"/>
    <property type="evidence" value="ECO:0007669"/>
    <property type="project" value="InterPro"/>
</dbReference>